<keyword evidence="3 11" id="KW-0813">Transport</keyword>
<evidence type="ECO:0000313" key="15">
    <source>
        <dbReference type="Proteomes" id="UP000503464"/>
    </source>
</evidence>
<dbReference type="GO" id="GO:0009297">
    <property type="term" value="P:pilus assembly"/>
    <property type="evidence" value="ECO:0007669"/>
    <property type="project" value="InterPro"/>
</dbReference>
<dbReference type="InterPro" id="IPR000015">
    <property type="entry name" value="Fimb_usher"/>
</dbReference>
<keyword evidence="4" id="KW-1134">Transmembrane beta strand</keyword>
<keyword evidence="6 11" id="KW-0812">Transmembrane</keyword>
<dbReference type="InterPro" id="IPR025885">
    <property type="entry name" value="PapC_N"/>
</dbReference>
<dbReference type="Pfam" id="PF00577">
    <property type="entry name" value="Usher"/>
    <property type="match status" value="1"/>
</dbReference>
<comment type="subcellular location">
    <subcellularLocation>
        <location evidence="1 11">Cell outer membrane</location>
        <topology evidence="1 11">Multi-pass membrane protein</topology>
    </subcellularLocation>
</comment>
<keyword evidence="7" id="KW-0732">Signal</keyword>
<dbReference type="PROSITE" id="PS01151">
    <property type="entry name" value="FIMBRIAL_USHER"/>
    <property type="match status" value="1"/>
</dbReference>
<dbReference type="SUPFAM" id="SSF141729">
    <property type="entry name" value="FimD N-terminal domain-like"/>
    <property type="match status" value="1"/>
</dbReference>
<dbReference type="GO" id="GO:0015473">
    <property type="term" value="F:fimbrial usher porin activity"/>
    <property type="evidence" value="ECO:0007669"/>
    <property type="project" value="InterPro"/>
</dbReference>
<dbReference type="Proteomes" id="UP000503464">
    <property type="component" value="Chromosome"/>
</dbReference>
<gene>
    <name evidence="14" type="ORF">G9399_16585</name>
</gene>
<evidence type="ECO:0000256" key="7">
    <source>
        <dbReference type="ARBA" id="ARBA00022729"/>
    </source>
</evidence>
<dbReference type="PANTHER" id="PTHR30451">
    <property type="entry name" value="OUTER MEMBRANE USHER PROTEIN"/>
    <property type="match status" value="1"/>
</dbReference>
<evidence type="ECO:0000256" key="10">
    <source>
        <dbReference type="ARBA" id="ARBA00023237"/>
    </source>
</evidence>
<feature type="domain" description="PapC N-terminal" evidence="13">
    <location>
        <begin position="12"/>
        <end position="158"/>
    </location>
</feature>
<evidence type="ECO:0000256" key="2">
    <source>
        <dbReference type="ARBA" id="ARBA00008064"/>
    </source>
</evidence>
<dbReference type="InterPro" id="IPR042186">
    <property type="entry name" value="FimD_plug_dom"/>
</dbReference>
<dbReference type="EMBL" id="CP054160">
    <property type="protein sequence ID" value="QXT42949.2"/>
    <property type="molecule type" value="Genomic_DNA"/>
</dbReference>
<evidence type="ECO:0000256" key="1">
    <source>
        <dbReference type="ARBA" id="ARBA00004571"/>
    </source>
</evidence>
<dbReference type="Gene3D" id="2.60.40.3110">
    <property type="match status" value="1"/>
</dbReference>
<evidence type="ECO:0000256" key="9">
    <source>
        <dbReference type="ARBA" id="ARBA00023157"/>
    </source>
</evidence>
<keyword evidence="5 11" id="KW-1029">Fimbrium biogenesis</keyword>
<dbReference type="RefSeq" id="WP_241810674.1">
    <property type="nucleotide sequence ID" value="NZ_CP054160.3"/>
</dbReference>
<proteinExistence type="inferred from homology"/>
<keyword evidence="8 11" id="KW-0472">Membrane</keyword>
<evidence type="ECO:0000256" key="4">
    <source>
        <dbReference type="ARBA" id="ARBA00022452"/>
    </source>
</evidence>
<dbReference type="Pfam" id="PF13954">
    <property type="entry name" value="PapC_N"/>
    <property type="match status" value="1"/>
</dbReference>
<dbReference type="PANTHER" id="PTHR30451:SF21">
    <property type="entry name" value="FIMBRIAL USHER DOMAIN-CONTAINING PROTEIN YDET-RELATED"/>
    <property type="match status" value="1"/>
</dbReference>
<sequence length="827" mass="89043">MTDMGYVQAREYFDPALLELGNAPQARADLSVFEDSNTQAPGKYRVDILLNDQFIETREVDFTLVKDASGNQSLQPCLNQDELERLGVKVAAFPGLAKEGCADISAAIPQASTEFRFGQQQLNFSIPQAALARQARGYVPPEQWDQGISALLANYSFSGSNSRATHDEGNSNNSYFLNLRSGLNIGPWRLRNYSTWARDNEGSDKWNSINTYLQRDIVALRSQLTLGDSTSPSEVFDSVPFRGGQLASDEEMLPDSMKGYSPVVRGIAKSNAQVTVRQNGYVIYQSYVSPGAFEINDLYSTSGSGDLAVTVTEADGSEQNFIVPFASVPVLQREGALKYSLTGGHYRSSDSRVDETAFAQGTAIYGLPWGLTVYGGVQGAAHYQSVAGGIGKNMGRIGAISLDITEAQSTLSDDSTRNGQSWRFRYGKSFVETGTNFSLAGYRYSTRGFYTLQETLDTYSNHNSPLGEQHKRSRAEMVISQSLGESAGSLSLSLVDEGYWDNGQKTQSLSVGYSNNWQGVSYGINYSQNKNAASSNGTRSEATDRVLALNVNIPLNRWMGNTWANYAMSNTKGGATTHNVGLSGTALDNNNLSWGVNQGYATQGGRSNGNLTASYDGGSGQINGGYSYDSHQQRINYGVAGGVIAHAGGVTLSQSLGETVALVKAPGAKGIDINNNRGVKTDSRGYAVVPYISPYRNNAISLDTTSLPDDVELELTSQTVTPTRGAVVVARYQTKIGQRVMMTLLRANGEPVPFGATVSDAANPGENGFIVGDRGQVYLTGLAESGKLGVQWGKGGDSQCQVSYQLARQHSQDITDNGIQIMNGRCL</sequence>
<dbReference type="InterPro" id="IPR025949">
    <property type="entry name" value="PapC-like_C"/>
</dbReference>
<evidence type="ECO:0000259" key="13">
    <source>
        <dbReference type="Pfam" id="PF13954"/>
    </source>
</evidence>
<evidence type="ECO:0000256" key="11">
    <source>
        <dbReference type="RuleBase" id="RU003884"/>
    </source>
</evidence>
<dbReference type="Gene3D" id="2.60.40.2610">
    <property type="entry name" value="Outer membrane usher protein FimD, plug domain"/>
    <property type="match status" value="1"/>
</dbReference>
<dbReference type="FunFam" id="2.60.40.3110:FF:000001">
    <property type="entry name" value="Putative fimbrial outer membrane usher"/>
    <property type="match status" value="1"/>
</dbReference>
<dbReference type="InterPro" id="IPR037224">
    <property type="entry name" value="PapC_N_sf"/>
</dbReference>
<evidence type="ECO:0000256" key="3">
    <source>
        <dbReference type="ARBA" id="ARBA00022448"/>
    </source>
</evidence>
<protein>
    <submittedName>
        <fullName evidence="14">Fimbrial biogenesis outer membrane usher protein</fullName>
    </submittedName>
</protein>
<dbReference type="FunFam" id="2.60.40.2610:FF:000001">
    <property type="entry name" value="Outer membrane fimbrial usher protein"/>
    <property type="match status" value="1"/>
</dbReference>
<evidence type="ECO:0000313" key="14">
    <source>
        <dbReference type="EMBL" id="QXT42949.2"/>
    </source>
</evidence>
<dbReference type="Pfam" id="PF13953">
    <property type="entry name" value="PapC_C"/>
    <property type="match status" value="1"/>
</dbReference>
<comment type="similarity">
    <text evidence="2 11">Belongs to the fimbrial export usher family.</text>
</comment>
<evidence type="ECO:0000259" key="12">
    <source>
        <dbReference type="Pfam" id="PF13953"/>
    </source>
</evidence>
<evidence type="ECO:0000256" key="5">
    <source>
        <dbReference type="ARBA" id="ARBA00022558"/>
    </source>
</evidence>
<keyword evidence="10 11" id="KW-0998">Cell outer membrane</keyword>
<dbReference type="AlphaFoldDB" id="A0AAE7SRY8"/>
<name>A0AAE7SRY8_SERFO</name>
<dbReference type="Gene3D" id="2.60.40.2070">
    <property type="match status" value="1"/>
</dbReference>
<dbReference type="InterPro" id="IPR018030">
    <property type="entry name" value="Fimbrial_membr_usher_CS"/>
</dbReference>
<dbReference type="InterPro" id="IPR043142">
    <property type="entry name" value="PapC-like_C_sf"/>
</dbReference>
<accession>A0AAE7SRY8</accession>
<evidence type="ECO:0000256" key="6">
    <source>
        <dbReference type="ARBA" id="ARBA00022692"/>
    </source>
</evidence>
<organism evidence="14 15">
    <name type="scientific">Serratia fonticola</name>
    <dbReference type="NCBI Taxonomy" id="47917"/>
    <lineage>
        <taxon>Bacteria</taxon>
        <taxon>Pseudomonadati</taxon>
        <taxon>Pseudomonadota</taxon>
        <taxon>Gammaproteobacteria</taxon>
        <taxon>Enterobacterales</taxon>
        <taxon>Yersiniaceae</taxon>
        <taxon>Serratia</taxon>
    </lineage>
</organism>
<dbReference type="GO" id="GO:0009279">
    <property type="term" value="C:cell outer membrane"/>
    <property type="evidence" value="ECO:0007669"/>
    <property type="project" value="UniProtKB-SubCell"/>
</dbReference>
<keyword evidence="9" id="KW-1015">Disulfide bond</keyword>
<evidence type="ECO:0000256" key="8">
    <source>
        <dbReference type="ARBA" id="ARBA00023136"/>
    </source>
</evidence>
<dbReference type="Gene3D" id="3.10.20.410">
    <property type="match status" value="1"/>
</dbReference>
<reference evidence="15" key="1">
    <citation type="submission" date="2020-03" db="EMBL/GenBank/DDBJ databases">
        <title>Genome sequences of seven Enterobacteriaceae strains isolated from Canadian wastewater treatment facilities.</title>
        <authorList>
            <person name="Huang H."/>
            <person name="Chmara J.T."/>
            <person name="Duceppe M.-O."/>
        </authorList>
    </citation>
    <scope>NUCLEOTIDE SEQUENCE [LARGE SCALE GENOMIC DNA]</scope>
    <source>
        <strain evidence="15">Biosolid 3</strain>
    </source>
</reference>
<dbReference type="FunFam" id="3.10.20.410:FF:000001">
    <property type="entry name" value="Fimbrial outer membrane usher protein"/>
    <property type="match status" value="1"/>
</dbReference>
<feature type="domain" description="PapC-like C-terminal" evidence="12">
    <location>
        <begin position="741"/>
        <end position="806"/>
    </location>
</feature>